<dbReference type="Pfam" id="PF01370">
    <property type="entry name" value="Epimerase"/>
    <property type="match status" value="1"/>
</dbReference>
<dbReference type="EMBL" id="VLLF01000012">
    <property type="protein sequence ID" value="TWI80028.1"/>
    <property type="molecule type" value="Genomic_DNA"/>
</dbReference>
<dbReference type="Gene3D" id="3.40.50.720">
    <property type="entry name" value="NAD(P)-binding Rossmann-like Domain"/>
    <property type="match status" value="1"/>
</dbReference>
<accession>A0A562SFJ0</accession>
<organism evidence="2 3">
    <name type="scientific">Roseibium hamelinense</name>
    <dbReference type="NCBI Taxonomy" id="150831"/>
    <lineage>
        <taxon>Bacteria</taxon>
        <taxon>Pseudomonadati</taxon>
        <taxon>Pseudomonadota</taxon>
        <taxon>Alphaproteobacteria</taxon>
        <taxon>Hyphomicrobiales</taxon>
        <taxon>Stappiaceae</taxon>
        <taxon>Roseibium</taxon>
    </lineage>
</organism>
<proteinExistence type="predicted"/>
<dbReference type="GO" id="GO:0005737">
    <property type="term" value="C:cytoplasm"/>
    <property type="evidence" value="ECO:0007669"/>
    <property type="project" value="TreeGrafter"/>
</dbReference>
<dbReference type="Proteomes" id="UP000320593">
    <property type="component" value="Unassembled WGS sequence"/>
</dbReference>
<reference evidence="2 3" key="1">
    <citation type="submission" date="2019-07" db="EMBL/GenBank/DDBJ databases">
        <title>Genomic Encyclopedia of Archaeal and Bacterial Type Strains, Phase II (KMG-II): from individual species to whole genera.</title>
        <authorList>
            <person name="Goeker M."/>
        </authorList>
    </citation>
    <scope>NUCLEOTIDE SEQUENCE [LARGE SCALE GENOMIC DNA]</scope>
    <source>
        <strain evidence="2 3">ATCC BAA-252</strain>
    </source>
</reference>
<dbReference type="GO" id="GO:0004029">
    <property type="term" value="F:aldehyde dehydrogenase (NAD+) activity"/>
    <property type="evidence" value="ECO:0007669"/>
    <property type="project" value="TreeGrafter"/>
</dbReference>
<dbReference type="AlphaFoldDB" id="A0A562SFJ0"/>
<dbReference type="InterPro" id="IPR051783">
    <property type="entry name" value="NAD(P)-dependent_oxidoreduct"/>
</dbReference>
<sequence length="294" mass="30870">MEVFVTGGTGTIGSAVIKRLVADGASVIGLTRSEQASDALRRKGASAYPGDLKVPEGWAERAAACDAVVHAGATFDAEMAQVDRRAMQALQKAAMLRQTKLRLVYTGGIWLFPAAGPQSPLLQTTAFSPVPAFKWAGEQVRSLLHAQNLNLSVIHPGLVCGPDAGPVFEMARSAASGETFRTRAQPETRWPLVHVDDLAGLYAKVLAHSSFRVAVIAAPVAGAPVHDIAGSVSAACGLEVIVETMPTPDDADPRVDWAAGYARSQVVNTNAAKRLSGWSAEHDTLQNLVGAICV</sequence>
<dbReference type="OrthoDB" id="9787292at2"/>
<protein>
    <submittedName>
        <fullName evidence="2">Nucleoside-diphosphate-sugar epimerase</fullName>
    </submittedName>
</protein>
<dbReference type="SUPFAM" id="SSF51735">
    <property type="entry name" value="NAD(P)-binding Rossmann-fold domains"/>
    <property type="match status" value="1"/>
</dbReference>
<comment type="caution">
    <text evidence="2">The sequence shown here is derived from an EMBL/GenBank/DDBJ whole genome shotgun (WGS) entry which is preliminary data.</text>
</comment>
<keyword evidence="3" id="KW-1185">Reference proteome</keyword>
<dbReference type="InterPro" id="IPR036291">
    <property type="entry name" value="NAD(P)-bd_dom_sf"/>
</dbReference>
<dbReference type="PANTHER" id="PTHR48079">
    <property type="entry name" value="PROTEIN YEEZ"/>
    <property type="match status" value="1"/>
</dbReference>
<dbReference type="RefSeq" id="WP_145347211.1">
    <property type="nucleotide sequence ID" value="NZ_SMLY01000079.1"/>
</dbReference>
<feature type="domain" description="NAD-dependent epimerase/dehydratase" evidence="1">
    <location>
        <begin position="3"/>
        <end position="208"/>
    </location>
</feature>
<gene>
    <name evidence="2" type="ORF">JM93_04140</name>
</gene>
<evidence type="ECO:0000313" key="3">
    <source>
        <dbReference type="Proteomes" id="UP000320593"/>
    </source>
</evidence>
<dbReference type="PANTHER" id="PTHR48079:SF6">
    <property type="entry name" value="NAD(P)-BINDING DOMAIN-CONTAINING PROTEIN-RELATED"/>
    <property type="match status" value="1"/>
</dbReference>
<evidence type="ECO:0000313" key="2">
    <source>
        <dbReference type="EMBL" id="TWI80028.1"/>
    </source>
</evidence>
<name>A0A562SFJ0_9HYPH</name>
<dbReference type="InterPro" id="IPR001509">
    <property type="entry name" value="Epimerase_deHydtase"/>
</dbReference>
<evidence type="ECO:0000259" key="1">
    <source>
        <dbReference type="Pfam" id="PF01370"/>
    </source>
</evidence>